<feature type="domain" description="BCD1 alpha/beta" evidence="1">
    <location>
        <begin position="35"/>
        <end position="88"/>
    </location>
</feature>
<dbReference type="EMBL" id="CP045890">
    <property type="protein sequence ID" value="QQP56355.1"/>
    <property type="molecule type" value="Genomic_DNA"/>
</dbReference>
<evidence type="ECO:0000313" key="3">
    <source>
        <dbReference type="Proteomes" id="UP000595437"/>
    </source>
</evidence>
<proteinExistence type="predicted"/>
<name>A0A7T8KI29_CALRO</name>
<dbReference type="InterPro" id="IPR057721">
    <property type="entry name" value="BCD1_alpha/beta"/>
</dbReference>
<sequence length="113" mass="13182">MSSAFDTLGSISRDKLRKITCKGENALKIPFSVRELINANRLRGCRYLVLPPHFQRSKTNSSKLIYKRNRILWKVEWVFPHAENLTILTRLGDHLEGLIAQDSKRKMEEEDKD</sequence>
<organism evidence="2 3">
    <name type="scientific">Caligus rogercresseyi</name>
    <name type="common">Sea louse</name>
    <dbReference type="NCBI Taxonomy" id="217165"/>
    <lineage>
        <taxon>Eukaryota</taxon>
        <taxon>Metazoa</taxon>
        <taxon>Ecdysozoa</taxon>
        <taxon>Arthropoda</taxon>
        <taxon>Crustacea</taxon>
        <taxon>Multicrustacea</taxon>
        <taxon>Hexanauplia</taxon>
        <taxon>Copepoda</taxon>
        <taxon>Siphonostomatoida</taxon>
        <taxon>Caligidae</taxon>
        <taxon>Caligus</taxon>
    </lineage>
</organism>
<keyword evidence="3" id="KW-1185">Reference proteome</keyword>
<reference evidence="3" key="1">
    <citation type="submission" date="2021-01" db="EMBL/GenBank/DDBJ databases">
        <title>Caligus Genome Assembly.</title>
        <authorList>
            <person name="Gallardo-Escarate C."/>
        </authorList>
    </citation>
    <scope>NUCLEOTIDE SEQUENCE [LARGE SCALE GENOMIC DNA]</scope>
</reference>
<accession>A0A7T8KI29</accession>
<evidence type="ECO:0000259" key="1">
    <source>
        <dbReference type="Pfam" id="PF25790"/>
    </source>
</evidence>
<dbReference type="OrthoDB" id="272357at2759"/>
<evidence type="ECO:0000313" key="2">
    <source>
        <dbReference type="EMBL" id="QQP56355.1"/>
    </source>
</evidence>
<dbReference type="Proteomes" id="UP000595437">
    <property type="component" value="Chromosome 1"/>
</dbReference>
<dbReference type="AlphaFoldDB" id="A0A7T8KI29"/>
<protein>
    <submittedName>
        <fullName evidence="2">Box C/D snoRNA protein 1like</fullName>
    </submittedName>
</protein>
<dbReference type="Pfam" id="PF25790">
    <property type="entry name" value="BCD1"/>
    <property type="match status" value="1"/>
</dbReference>
<gene>
    <name evidence="2" type="ORF">FKW44_000977</name>
</gene>